<dbReference type="SUPFAM" id="SSF57701">
    <property type="entry name" value="Zn2/Cys6 DNA-binding domain"/>
    <property type="match status" value="1"/>
</dbReference>
<keyword evidence="3" id="KW-0238">DNA-binding</keyword>
<sequence>MSPPPEYEGVLPLSMNDSSEQKRHAACDECRKRKLKCSGELTGCSRCTKQSLSCNYSIQKQMGRPPKKRTRTDGEGADFAPLSGAEIWPSPEDSQQSSLGISPNTGAFPDSDHLCPPLFWRPSTNMDLSQPQPADLLSGHEDHNHTWRPDRLKQPSLPVFPSSSPWPDFSAVSEATAMPMSMPLPYPPTLPPAHSLTHSLPLSPAASVSSDSTTPGCTCLSYLYLSLSHMTSISSFPVNSHTLCSLYIAARTARDVIRCQVCPKAFSTGLQNMMFIGTLLTVVADSWLRVSQADAIELGMQSAPPHFVSEVHQNPDPAQVWKSWLHQVVRRAVIGGPVEPGAMIACSEQPDLLSMIIELENRQRRWHEPGNHPLGQNQLGQWNTMSAFSDPLQCQDNDEPGEDKFLCLRLIGNSREVIAKFNFDPSEYPEGVAPVISRNKARRGGQYA</sequence>
<reference evidence="8" key="2">
    <citation type="journal article" date="2023" name="IMA Fungus">
        <title>Comparative genomic study of the Penicillium genus elucidates a diverse pangenome and 15 lateral gene transfer events.</title>
        <authorList>
            <person name="Petersen C."/>
            <person name="Sorensen T."/>
            <person name="Nielsen M.R."/>
            <person name="Sondergaard T.E."/>
            <person name="Sorensen J.L."/>
            <person name="Fitzpatrick D.A."/>
            <person name="Frisvad J.C."/>
            <person name="Nielsen K.L."/>
        </authorList>
    </citation>
    <scope>NUCLEOTIDE SEQUENCE</scope>
    <source>
        <strain evidence="8">IBT 16849</strain>
    </source>
</reference>
<dbReference type="PROSITE" id="PS50048">
    <property type="entry name" value="ZN2_CY6_FUNGAL_2"/>
    <property type="match status" value="1"/>
</dbReference>
<dbReference type="GO" id="GO:0008270">
    <property type="term" value="F:zinc ion binding"/>
    <property type="evidence" value="ECO:0007669"/>
    <property type="project" value="InterPro"/>
</dbReference>
<evidence type="ECO:0000259" key="7">
    <source>
        <dbReference type="PROSITE" id="PS50048"/>
    </source>
</evidence>
<dbReference type="CDD" id="cd00067">
    <property type="entry name" value="GAL4"/>
    <property type="match status" value="1"/>
</dbReference>
<dbReference type="GO" id="GO:0005634">
    <property type="term" value="C:nucleus"/>
    <property type="evidence" value="ECO:0007669"/>
    <property type="project" value="UniProtKB-SubCell"/>
</dbReference>
<evidence type="ECO:0000256" key="4">
    <source>
        <dbReference type="ARBA" id="ARBA00023163"/>
    </source>
</evidence>
<name>A0A9W9M3I5_9EURO</name>
<evidence type="ECO:0000313" key="9">
    <source>
        <dbReference type="Proteomes" id="UP001150879"/>
    </source>
</evidence>
<protein>
    <recommendedName>
        <fullName evidence="7">Zn(2)-C6 fungal-type domain-containing protein</fullName>
    </recommendedName>
</protein>
<keyword evidence="4" id="KW-0804">Transcription</keyword>
<dbReference type="Pfam" id="PF00172">
    <property type="entry name" value="Zn_clus"/>
    <property type="match status" value="1"/>
</dbReference>
<dbReference type="PANTHER" id="PTHR47540:SF4">
    <property type="entry name" value="TRANSCRIPTION FACTOR RGLT"/>
    <property type="match status" value="1"/>
</dbReference>
<evidence type="ECO:0000256" key="2">
    <source>
        <dbReference type="ARBA" id="ARBA00023015"/>
    </source>
</evidence>
<evidence type="ECO:0000313" key="8">
    <source>
        <dbReference type="EMBL" id="KAJ5185962.1"/>
    </source>
</evidence>
<organism evidence="8 9">
    <name type="scientific">Penicillium cf. griseofulvum</name>
    <dbReference type="NCBI Taxonomy" id="2972120"/>
    <lineage>
        <taxon>Eukaryota</taxon>
        <taxon>Fungi</taxon>
        <taxon>Dikarya</taxon>
        <taxon>Ascomycota</taxon>
        <taxon>Pezizomycotina</taxon>
        <taxon>Eurotiomycetes</taxon>
        <taxon>Eurotiomycetidae</taxon>
        <taxon>Eurotiales</taxon>
        <taxon>Aspergillaceae</taxon>
        <taxon>Penicillium</taxon>
    </lineage>
</organism>
<comment type="caution">
    <text evidence="8">The sequence shown here is derived from an EMBL/GenBank/DDBJ whole genome shotgun (WGS) entry which is preliminary data.</text>
</comment>
<dbReference type="Gene3D" id="4.10.240.10">
    <property type="entry name" value="Zn(2)-C6 fungal-type DNA-binding domain"/>
    <property type="match status" value="1"/>
</dbReference>
<evidence type="ECO:0000256" key="3">
    <source>
        <dbReference type="ARBA" id="ARBA00023125"/>
    </source>
</evidence>
<keyword evidence="5" id="KW-0539">Nucleus</keyword>
<dbReference type="PANTHER" id="PTHR47540">
    <property type="entry name" value="THIAMINE REPRESSIBLE GENES REGULATORY PROTEIN THI5"/>
    <property type="match status" value="1"/>
</dbReference>
<dbReference type="EMBL" id="JAPQKP010000006">
    <property type="protein sequence ID" value="KAJ5185962.1"/>
    <property type="molecule type" value="Genomic_DNA"/>
</dbReference>
<feature type="region of interest" description="Disordered" evidence="6">
    <location>
        <begin position="1"/>
        <end position="21"/>
    </location>
</feature>
<comment type="subcellular location">
    <subcellularLocation>
        <location evidence="1">Nucleus</location>
    </subcellularLocation>
</comment>
<dbReference type="InterPro" id="IPR036864">
    <property type="entry name" value="Zn2-C6_fun-type_DNA-bd_sf"/>
</dbReference>
<evidence type="ECO:0000256" key="6">
    <source>
        <dbReference type="SAM" id="MobiDB-lite"/>
    </source>
</evidence>
<keyword evidence="9" id="KW-1185">Reference proteome</keyword>
<dbReference type="AlphaFoldDB" id="A0A9W9M3I5"/>
<evidence type="ECO:0000256" key="5">
    <source>
        <dbReference type="ARBA" id="ARBA00023242"/>
    </source>
</evidence>
<dbReference type="OrthoDB" id="10261408at2759"/>
<feature type="compositionally biased region" description="Basic and acidic residues" evidence="6">
    <location>
        <begin position="138"/>
        <end position="153"/>
    </location>
</feature>
<dbReference type="GO" id="GO:0045944">
    <property type="term" value="P:positive regulation of transcription by RNA polymerase II"/>
    <property type="evidence" value="ECO:0007669"/>
    <property type="project" value="TreeGrafter"/>
</dbReference>
<dbReference type="SMART" id="SM00066">
    <property type="entry name" value="GAL4"/>
    <property type="match status" value="1"/>
</dbReference>
<dbReference type="PROSITE" id="PS00463">
    <property type="entry name" value="ZN2_CY6_FUNGAL_1"/>
    <property type="match status" value="1"/>
</dbReference>
<feature type="domain" description="Zn(2)-C6 fungal-type" evidence="7">
    <location>
        <begin position="26"/>
        <end position="56"/>
    </location>
</feature>
<reference evidence="8" key="1">
    <citation type="submission" date="2022-11" db="EMBL/GenBank/DDBJ databases">
        <authorList>
            <person name="Petersen C."/>
        </authorList>
    </citation>
    <scope>NUCLEOTIDE SEQUENCE</scope>
    <source>
        <strain evidence="8">IBT 16849</strain>
    </source>
</reference>
<gene>
    <name evidence="8" type="ORF">N7472_010802</name>
</gene>
<dbReference type="GO" id="GO:0043565">
    <property type="term" value="F:sequence-specific DNA binding"/>
    <property type="evidence" value="ECO:0007669"/>
    <property type="project" value="TreeGrafter"/>
</dbReference>
<keyword evidence="2" id="KW-0805">Transcription regulation</keyword>
<dbReference type="Proteomes" id="UP001150879">
    <property type="component" value="Unassembled WGS sequence"/>
</dbReference>
<dbReference type="InterPro" id="IPR001138">
    <property type="entry name" value="Zn2Cys6_DnaBD"/>
</dbReference>
<proteinExistence type="predicted"/>
<dbReference type="InterPro" id="IPR051711">
    <property type="entry name" value="Stress_Response_Reg"/>
</dbReference>
<feature type="region of interest" description="Disordered" evidence="6">
    <location>
        <begin position="126"/>
        <end position="164"/>
    </location>
</feature>
<dbReference type="GO" id="GO:0000981">
    <property type="term" value="F:DNA-binding transcription factor activity, RNA polymerase II-specific"/>
    <property type="evidence" value="ECO:0007669"/>
    <property type="project" value="InterPro"/>
</dbReference>
<evidence type="ECO:0000256" key="1">
    <source>
        <dbReference type="ARBA" id="ARBA00004123"/>
    </source>
</evidence>
<accession>A0A9W9M3I5</accession>